<accession>V4BJ75</accession>
<sequence>MLKLVLYFFSIFSFTDIVNNALSLPEHFGHSRFLSVNTLHPKNTNFTYFTFTQAWPTTVCLQGEEEHHKCNRVLNVTGWTIHGLWPSGGSSKEGPEECNKTAEFNSSAVAPLLKELQMYWPNLYIDTAANGFWEHEWFKHGTCAASVKQTANEYLYFLQGLTLYKEINLTNVMAEVGIVPDDDKQYDVYKILTSLKNKLNGIEPVISCFKSKRDGKFYLDQMEICYSKDFEMVDCTQQRTNTLTFRSLKDILKPETSDRHLQNCPKEGFVYYPTVHGTV</sequence>
<evidence type="ECO:0000313" key="6">
    <source>
        <dbReference type="EMBL" id="ESO88824.1"/>
    </source>
</evidence>
<protein>
    <submittedName>
        <fullName evidence="6">Uncharacterized protein</fullName>
    </submittedName>
</protein>
<dbReference type="GO" id="GO:0003723">
    <property type="term" value="F:RNA binding"/>
    <property type="evidence" value="ECO:0007669"/>
    <property type="project" value="InterPro"/>
</dbReference>
<feature type="active site" evidence="3">
    <location>
        <position position="136"/>
    </location>
</feature>
<dbReference type="OrthoDB" id="435754at2759"/>
<evidence type="ECO:0000256" key="1">
    <source>
        <dbReference type="ARBA" id="ARBA00007469"/>
    </source>
</evidence>
<dbReference type="InterPro" id="IPR036430">
    <property type="entry name" value="RNase_T2-like_sf"/>
</dbReference>
<dbReference type="GeneID" id="20239959"/>
<dbReference type="CTD" id="20239959"/>
<dbReference type="OMA" id="MQKEWPT"/>
<gene>
    <name evidence="6" type="ORF">LOTGIDRAFT_165243</name>
</gene>
<dbReference type="GO" id="GO:0006401">
    <property type="term" value="P:RNA catabolic process"/>
    <property type="evidence" value="ECO:0007669"/>
    <property type="project" value="TreeGrafter"/>
</dbReference>
<feature type="active site" evidence="3">
    <location>
        <position position="140"/>
    </location>
</feature>
<keyword evidence="7" id="KW-1185">Reference proteome</keyword>
<dbReference type="RefSeq" id="XP_009060494.1">
    <property type="nucleotide sequence ID" value="XM_009062246.1"/>
</dbReference>
<reference evidence="6 7" key="1">
    <citation type="journal article" date="2013" name="Nature">
        <title>Insights into bilaterian evolution from three spiralian genomes.</title>
        <authorList>
            <person name="Simakov O."/>
            <person name="Marletaz F."/>
            <person name="Cho S.J."/>
            <person name="Edsinger-Gonzales E."/>
            <person name="Havlak P."/>
            <person name="Hellsten U."/>
            <person name="Kuo D.H."/>
            <person name="Larsson T."/>
            <person name="Lv J."/>
            <person name="Arendt D."/>
            <person name="Savage R."/>
            <person name="Osoegawa K."/>
            <person name="de Jong P."/>
            <person name="Grimwood J."/>
            <person name="Chapman J.A."/>
            <person name="Shapiro H."/>
            <person name="Aerts A."/>
            <person name="Otillar R.P."/>
            <person name="Terry A.Y."/>
            <person name="Boore J.L."/>
            <person name="Grigoriev I.V."/>
            <person name="Lindberg D.R."/>
            <person name="Seaver E.C."/>
            <person name="Weisblat D.A."/>
            <person name="Putnam N.H."/>
            <person name="Rokhsar D.S."/>
        </authorList>
    </citation>
    <scope>NUCLEOTIDE SEQUENCE [LARGE SCALE GENOMIC DNA]</scope>
</reference>
<evidence type="ECO:0000256" key="3">
    <source>
        <dbReference type="PIRSR" id="PIRSR633697-1"/>
    </source>
</evidence>
<dbReference type="PROSITE" id="PS00531">
    <property type="entry name" value="RNASE_T2_2"/>
    <property type="match status" value="1"/>
</dbReference>
<dbReference type="PANTHER" id="PTHR11240">
    <property type="entry name" value="RIBONUCLEASE T2"/>
    <property type="match status" value="1"/>
</dbReference>
<dbReference type="Gene3D" id="3.90.730.10">
    <property type="entry name" value="Ribonuclease T2-like"/>
    <property type="match status" value="1"/>
</dbReference>
<dbReference type="KEGG" id="lgi:LOTGIDRAFT_165243"/>
<dbReference type="InterPro" id="IPR018188">
    <property type="entry name" value="RNase_T2_His_AS_1"/>
</dbReference>
<dbReference type="InterPro" id="IPR033130">
    <property type="entry name" value="RNase_T2_His_AS_2"/>
</dbReference>
<dbReference type="AlphaFoldDB" id="V4BJ75"/>
<dbReference type="PROSITE" id="PS00530">
    <property type="entry name" value="RNASE_T2_1"/>
    <property type="match status" value="1"/>
</dbReference>
<comment type="similarity">
    <text evidence="1 4">Belongs to the RNase T2 family.</text>
</comment>
<dbReference type="GO" id="GO:0033897">
    <property type="term" value="F:ribonuclease T2 activity"/>
    <property type="evidence" value="ECO:0007669"/>
    <property type="project" value="InterPro"/>
</dbReference>
<feature type="chain" id="PRO_5004719597" evidence="5">
    <location>
        <begin position="18"/>
        <end position="279"/>
    </location>
</feature>
<evidence type="ECO:0000256" key="5">
    <source>
        <dbReference type="SAM" id="SignalP"/>
    </source>
</evidence>
<dbReference type="Proteomes" id="UP000030746">
    <property type="component" value="Unassembled WGS sequence"/>
</dbReference>
<keyword evidence="2" id="KW-1015">Disulfide bond</keyword>
<dbReference type="GO" id="GO:0005576">
    <property type="term" value="C:extracellular region"/>
    <property type="evidence" value="ECO:0007669"/>
    <property type="project" value="TreeGrafter"/>
</dbReference>
<proteinExistence type="inferred from homology"/>
<dbReference type="Pfam" id="PF00445">
    <property type="entry name" value="Ribonuclease_T2"/>
    <property type="match status" value="1"/>
</dbReference>
<dbReference type="CDD" id="cd01061">
    <property type="entry name" value="RNase_T2_euk"/>
    <property type="match status" value="1"/>
</dbReference>
<organism evidence="6 7">
    <name type="scientific">Lottia gigantea</name>
    <name type="common">Giant owl limpet</name>
    <dbReference type="NCBI Taxonomy" id="225164"/>
    <lineage>
        <taxon>Eukaryota</taxon>
        <taxon>Metazoa</taxon>
        <taxon>Spiralia</taxon>
        <taxon>Lophotrochozoa</taxon>
        <taxon>Mollusca</taxon>
        <taxon>Gastropoda</taxon>
        <taxon>Patellogastropoda</taxon>
        <taxon>Lottioidea</taxon>
        <taxon>Lottiidae</taxon>
        <taxon>Lottia</taxon>
    </lineage>
</organism>
<dbReference type="PANTHER" id="PTHR11240:SF22">
    <property type="entry name" value="RIBONUCLEASE T2"/>
    <property type="match status" value="1"/>
</dbReference>
<evidence type="ECO:0000256" key="4">
    <source>
        <dbReference type="RuleBase" id="RU004328"/>
    </source>
</evidence>
<feature type="signal peptide" evidence="5">
    <location>
        <begin position="1"/>
        <end position="17"/>
    </location>
</feature>
<dbReference type="InterPro" id="IPR033697">
    <property type="entry name" value="Ribonuclease_T2_eukaryotic"/>
</dbReference>
<evidence type="ECO:0000256" key="2">
    <source>
        <dbReference type="ARBA" id="ARBA00023157"/>
    </source>
</evidence>
<evidence type="ECO:0000313" key="7">
    <source>
        <dbReference type="Proteomes" id="UP000030746"/>
    </source>
</evidence>
<dbReference type="HOGENOM" id="CLU_069912_1_0_1"/>
<feature type="active site" evidence="3">
    <location>
        <position position="82"/>
    </location>
</feature>
<dbReference type="EMBL" id="KB202620">
    <property type="protein sequence ID" value="ESO88824.1"/>
    <property type="molecule type" value="Genomic_DNA"/>
</dbReference>
<name>V4BJ75_LOTGI</name>
<keyword evidence="5" id="KW-0732">Signal</keyword>
<dbReference type="SUPFAM" id="SSF55895">
    <property type="entry name" value="Ribonuclease Rh-like"/>
    <property type="match status" value="1"/>
</dbReference>
<dbReference type="InterPro" id="IPR001568">
    <property type="entry name" value="RNase_T2-like"/>
</dbReference>